<dbReference type="EMBL" id="JARKHS020012492">
    <property type="protein sequence ID" value="KAK8776857.1"/>
    <property type="molecule type" value="Genomic_DNA"/>
</dbReference>
<keyword evidence="2" id="KW-1185">Reference proteome</keyword>
<dbReference type="Gene3D" id="2.40.37.10">
    <property type="entry name" value="Lyase, Ornithine Decarboxylase, Chain A, domain 1"/>
    <property type="match status" value="1"/>
</dbReference>
<comment type="caution">
    <text evidence="1">The sequence shown here is derived from an EMBL/GenBank/DDBJ whole genome shotgun (WGS) entry which is preliminary data.</text>
</comment>
<sequence length="192" mass="21768">MPCHSASRRQSIQRVGKKSNVSCCQENFLCEAQKRHDRNKSSGFYVHAEGSVRDVAKKVVETQPPYDRAYTHLTTLWGATCHQMDKLEDVVPFFEVSVNEWLLMDNVGAYGLVPASGFYGTAFFSTRSLPHHSGGWSSRAQDYRRLSSHFWLQPASGRRQEGIWLSTSRQRDCAFLPFPLVVLPKGALTKKE</sequence>
<gene>
    <name evidence="1" type="ORF">V5799_029798</name>
</gene>
<dbReference type="SUPFAM" id="SSF50621">
    <property type="entry name" value="Alanine racemase C-terminal domain-like"/>
    <property type="match status" value="1"/>
</dbReference>
<name>A0AAQ4EQ65_AMBAM</name>
<dbReference type="AlphaFoldDB" id="A0AAQ4EQ65"/>
<protein>
    <submittedName>
        <fullName evidence="1">Uncharacterized protein</fullName>
    </submittedName>
</protein>
<dbReference type="GO" id="GO:0003824">
    <property type="term" value="F:catalytic activity"/>
    <property type="evidence" value="ECO:0007669"/>
    <property type="project" value="InterPro"/>
</dbReference>
<dbReference type="InterPro" id="IPR009006">
    <property type="entry name" value="Ala_racemase/Decarboxylase_C"/>
</dbReference>
<reference evidence="1 2" key="1">
    <citation type="journal article" date="2023" name="Arcadia Sci">
        <title>De novo assembly of a long-read Amblyomma americanum tick genome.</title>
        <authorList>
            <person name="Chou S."/>
            <person name="Poskanzer K.E."/>
            <person name="Rollins M."/>
            <person name="Thuy-Boun P.S."/>
        </authorList>
    </citation>
    <scope>NUCLEOTIDE SEQUENCE [LARGE SCALE GENOMIC DNA]</scope>
    <source>
        <strain evidence="1">F_SG_1</strain>
        <tissue evidence="1">Salivary glands</tissue>
    </source>
</reference>
<organism evidence="1 2">
    <name type="scientific">Amblyomma americanum</name>
    <name type="common">Lone star tick</name>
    <dbReference type="NCBI Taxonomy" id="6943"/>
    <lineage>
        <taxon>Eukaryota</taxon>
        <taxon>Metazoa</taxon>
        <taxon>Ecdysozoa</taxon>
        <taxon>Arthropoda</taxon>
        <taxon>Chelicerata</taxon>
        <taxon>Arachnida</taxon>
        <taxon>Acari</taxon>
        <taxon>Parasitiformes</taxon>
        <taxon>Ixodida</taxon>
        <taxon>Ixodoidea</taxon>
        <taxon>Ixodidae</taxon>
        <taxon>Amblyomminae</taxon>
        <taxon>Amblyomma</taxon>
    </lineage>
</organism>
<evidence type="ECO:0000313" key="1">
    <source>
        <dbReference type="EMBL" id="KAK8776857.1"/>
    </source>
</evidence>
<evidence type="ECO:0000313" key="2">
    <source>
        <dbReference type="Proteomes" id="UP001321473"/>
    </source>
</evidence>
<proteinExistence type="predicted"/>
<accession>A0AAQ4EQ65</accession>
<dbReference type="Proteomes" id="UP001321473">
    <property type="component" value="Unassembled WGS sequence"/>
</dbReference>